<dbReference type="SUPFAM" id="SSF46785">
    <property type="entry name" value="Winged helix' DNA-binding domain"/>
    <property type="match status" value="1"/>
</dbReference>
<reference evidence="1" key="2">
    <citation type="journal article" date="2014" name="ISME J.">
        <title>Microbial stratification in low pH oxic and suboxic macroscopic growths along an acid mine drainage.</title>
        <authorList>
            <person name="Mendez-Garcia C."/>
            <person name="Mesa V."/>
            <person name="Sprenger R.R."/>
            <person name="Richter M."/>
            <person name="Diez M.S."/>
            <person name="Solano J."/>
            <person name="Bargiela R."/>
            <person name="Golyshina O.V."/>
            <person name="Manteca A."/>
            <person name="Ramos J.L."/>
            <person name="Gallego J.R."/>
            <person name="Llorente I."/>
            <person name="Martins Dos Santos V.A."/>
            <person name="Jensen O.N."/>
            <person name="Pelaez A.I."/>
            <person name="Sanchez J."/>
            <person name="Ferrer M."/>
        </authorList>
    </citation>
    <scope>NUCLEOTIDE SEQUENCE</scope>
</reference>
<dbReference type="InterPro" id="IPR036005">
    <property type="entry name" value="Creatinase/aminopeptidase-like"/>
</dbReference>
<dbReference type="GO" id="GO:0004177">
    <property type="term" value="F:aminopeptidase activity"/>
    <property type="evidence" value="ECO:0007669"/>
    <property type="project" value="UniProtKB-KW"/>
</dbReference>
<reference evidence="1" key="1">
    <citation type="submission" date="2013-08" db="EMBL/GenBank/DDBJ databases">
        <authorList>
            <person name="Mendez C."/>
            <person name="Richter M."/>
            <person name="Ferrer M."/>
            <person name="Sanchez J."/>
        </authorList>
    </citation>
    <scope>NUCLEOTIDE SEQUENCE</scope>
</reference>
<dbReference type="InterPro" id="IPR036390">
    <property type="entry name" value="WH_DNA-bd_sf"/>
</dbReference>
<dbReference type="AlphaFoldDB" id="T1D224"/>
<evidence type="ECO:0000313" key="1">
    <source>
        <dbReference type="EMBL" id="EQD76490.1"/>
    </source>
</evidence>
<keyword evidence="1" id="KW-0378">Hydrolase</keyword>
<name>T1D224_9ZZZZ</name>
<sequence>GTKKTKGDPVVDNFNTLPFAERWLAKIMPEYKDYLRRGLFMKQISHFAVLREHKGAMISQAEHTILFDGDTVTVTTA</sequence>
<dbReference type="EMBL" id="AUZX01002462">
    <property type="protein sequence ID" value="EQD76490.1"/>
    <property type="molecule type" value="Genomic_DNA"/>
</dbReference>
<dbReference type="Gene3D" id="3.90.230.10">
    <property type="entry name" value="Creatinase/methionine aminopeptidase superfamily"/>
    <property type="match status" value="1"/>
</dbReference>
<comment type="caution">
    <text evidence="1">The sequence shown here is derived from an EMBL/GenBank/DDBJ whole genome shotgun (WGS) entry which is preliminary data.</text>
</comment>
<keyword evidence="1" id="KW-0031">Aminopeptidase</keyword>
<accession>T1D224</accession>
<organism evidence="1">
    <name type="scientific">mine drainage metagenome</name>
    <dbReference type="NCBI Taxonomy" id="410659"/>
    <lineage>
        <taxon>unclassified sequences</taxon>
        <taxon>metagenomes</taxon>
        <taxon>ecological metagenomes</taxon>
    </lineage>
</organism>
<proteinExistence type="predicted"/>
<feature type="non-terminal residue" evidence="1">
    <location>
        <position position="1"/>
    </location>
</feature>
<gene>
    <name evidence="1" type="ORF">B1A_03348</name>
</gene>
<keyword evidence="1" id="KW-0645">Protease</keyword>
<dbReference type="Gene3D" id="1.10.10.10">
    <property type="entry name" value="Winged helix-like DNA-binding domain superfamily/Winged helix DNA-binding domain"/>
    <property type="match status" value="1"/>
</dbReference>
<dbReference type="InterPro" id="IPR036388">
    <property type="entry name" value="WH-like_DNA-bd_sf"/>
</dbReference>
<protein>
    <submittedName>
        <fullName evidence="1">Methionine aminopeptidase, type II</fullName>
    </submittedName>
</protein>